<dbReference type="InterPro" id="IPR000182">
    <property type="entry name" value="GNAT_dom"/>
</dbReference>
<dbReference type="EMBL" id="RXOF01000016">
    <property type="protein sequence ID" value="RTQ46317.1"/>
    <property type="molecule type" value="Genomic_DNA"/>
</dbReference>
<proteinExistence type="predicted"/>
<evidence type="ECO:0000313" key="3">
    <source>
        <dbReference type="Proteomes" id="UP000282184"/>
    </source>
</evidence>
<dbReference type="Pfam" id="PF08445">
    <property type="entry name" value="FR47"/>
    <property type="match status" value="1"/>
</dbReference>
<organism evidence="2 3">
    <name type="scientific">Hymenobacter gummosus</name>
    <dbReference type="NCBI Taxonomy" id="1776032"/>
    <lineage>
        <taxon>Bacteria</taxon>
        <taxon>Pseudomonadati</taxon>
        <taxon>Bacteroidota</taxon>
        <taxon>Cytophagia</taxon>
        <taxon>Cytophagales</taxon>
        <taxon>Hymenobacteraceae</taxon>
        <taxon>Hymenobacter</taxon>
    </lineage>
</organism>
<dbReference type="OrthoDB" id="9797456at2"/>
<keyword evidence="3" id="KW-1185">Reference proteome</keyword>
<dbReference type="InterPro" id="IPR016181">
    <property type="entry name" value="Acyl_CoA_acyltransferase"/>
</dbReference>
<sequence length="228" mass="25227">MEHPLDNPIWNALLTGNAPLAIGDELARVLPRDVGAFAGLAEYSPRAFARLHELTPANGPVILFTAGPVELPAGWQPRLHRELLQLVYPQPAAPAVDTSQLVALHEQHVPAMRALTALTNPGPFLPRTIAFGNYYGIFHEGQLMAMAGQRLQPAPYVEISAVCTHPAHLGRGYAAQLLRHQLGLIQRAGRTPFLHVYEDNLPAYPLYLKLGFELRQRLHVYVLEKQPQ</sequence>
<dbReference type="InterPro" id="IPR013653">
    <property type="entry name" value="GCN5-like_dom"/>
</dbReference>
<name>A0A431TXG6_9BACT</name>
<evidence type="ECO:0000259" key="1">
    <source>
        <dbReference type="PROSITE" id="PS51186"/>
    </source>
</evidence>
<reference evidence="2 3" key="1">
    <citation type="submission" date="2018-12" db="EMBL/GenBank/DDBJ databases">
        <title>Hymenobacter gummosus sp. nov., isolated from a spring.</title>
        <authorList>
            <person name="Nie L."/>
        </authorList>
    </citation>
    <scope>NUCLEOTIDE SEQUENCE [LARGE SCALE GENOMIC DNA]</scope>
    <source>
        <strain evidence="2 3">KCTC 52166</strain>
    </source>
</reference>
<dbReference type="CDD" id="cd04301">
    <property type="entry name" value="NAT_SF"/>
    <property type="match status" value="1"/>
</dbReference>
<dbReference type="Gene3D" id="3.40.630.30">
    <property type="match status" value="1"/>
</dbReference>
<dbReference type="AlphaFoldDB" id="A0A431TXG6"/>
<protein>
    <submittedName>
        <fullName evidence="2">GNAT family N-acetyltransferase</fullName>
    </submittedName>
</protein>
<comment type="caution">
    <text evidence="2">The sequence shown here is derived from an EMBL/GenBank/DDBJ whole genome shotgun (WGS) entry which is preliminary data.</text>
</comment>
<dbReference type="SUPFAM" id="SSF55729">
    <property type="entry name" value="Acyl-CoA N-acyltransferases (Nat)"/>
    <property type="match status" value="1"/>
</dbReference>
<accession>A0A431TXG6</accession>
<dbReference type="Proteomes" id="UP000282184">
    <property type="component" value="Unassembled WGS sequence"/>
</dbReference>
<evidence type="ECO:0000313" key="2">
    <source>
        <dbReference type="EMBL" id="RTQ46317.1"/>
    </source>
</evidence>
<feature type="domain" description="N-acetyltransferase" evidence="1">
    <location>
        <begin position="88"/>
        <end position="228"/>
    </location>
</feature>
<dbReference type="RefSeq" id="WP_126695481.1">
    <property type="nucleotide sequence ID" value="NZ_RXOF01000016.1"/>
</dbReference>
<gene>
    <name evidence="2" type="ORF">EJV47_22595</name>
</gene>
<dbReference type="GO" id="GO:0016747">
    <property type="term" value="F:acyltransferase activity, transferring groups other than amino-acyl groups"/>
    <property type="evidence" value="ECO:0007669"/>
    <property type="project" value="InterPro"/>
</dbReference>
<dbReference type="PROSITE" id="PS51186">
    <property type="entry name" value="GNAT"/>
    <property type="match status" value="1"/>
</dbReference>
<keyword evidence="2" id="KW-0808">Transferase</keyword>